<organism evidence="9 10">
    <name type="scientific">Elsinoe batatas</name>
    <dbReference type="NCBI Taxonomy" id="2601811"/>
    <lineage>
        <taxon>Eukaryota</taxon>
        <taxon>Fungi</taxon>
        <taxon>Dikarya</taxon>
        <taxon>Ascomycota</taxon>
        <taxon>Pezizomycotina</taxon>
        <taxon>Dothideomycetes</taxon>
        <taxon>Dothideomycetidae</taxon>
        <taxon>Myriangiales</taxon>
        <taxon>Elsinoaceae</taxon>
        <taxon>Elsinoe</taxon>
    </lineage>
</organism>
<dbReference type="OrthoDB" id="40134at2759"/>
<feature type="transmembrane region" description="Helical" evidence="7">
    <location>
        <begin position="407"/>
        <end position="429"/>
    </location>
</feature>
<dbReference type="AlphaFoldDB" id="A0A8K0L5H0"/>
<feature type="transmembrane region" description="Helical" evidence="7">
    <location>
        <begin position="600"/>
        <end position="626"/>
    </location>
</feature>
<evidence type="ECO:0000256" key="7">
    <source>
        <dbReference type="SAM" id="Phobius"/>
    </source>
</evidence>
<feature type="transmembrane region" description="Helical" evidence="7">
    <location>
        <begin position="224"/>
        <end position="244"/>
    </location>
</feature>
<feature type="transmembrane region" description="Helical" evidence="7">
    <location>
        <begin position="475"/>
        <end position="499"/>
    </location>
</feature>
<keyword evidence="4 7" id="KW-1133">Transmembrane helix</keyword>
<reference evidence="9" key="1">
    <citation type="submission" date="2021-07" db="EMBL/GenBank/DDBJ databases">
        <title>Elsinoe batatas strain:CRI-CJ2 Genome sequencing and assembly.</title>
        <authorList>
            <person name="Huang L."/>
        </authorList>
    </citation>
    <scope>NUCLEOTIDE SEQUENCE</scope>
    <source>
        <strain evidence="9">CRI-CJ2</strain>
    </source>
</reference>
<evidence type="ECO:0000313" key="10">
    <source>
        <dbReference type="Proteomes" id="UP000809789"/>
    </source>
</evidence>
<comment type="similarity">
    <text evidence="2">Belongs to the amino acid/polyamine transporter 2 family.</text>
</comment>
<feature type="domain" description="Amino acid transporter transmembrane" evidence="8">
    <location>
        <begin position="115"/>
        <end position="497"/>
    </location>
</feature>
<feature type="transmembrane region" description="Helical" evidence="7">
    <location>
        <begin position="325"/>
        <end position="346"/>
    </location>
</feature>
<comment type="caution">
    <text evidence="9">The sequence shown here is derived from an EMBL/GenBank/DDBJ whole genome shotgun (WGS) entry which is preliminary data.</text>
</comment>
<feature type="compositionally biased region" description="Polar residues" evidence="6">
    <location>
        <begin position="515"/>
        <end position="532"/>
    </location>
</feature>
<accession>A0A8K0L5H0</accession>
<dbReference type="PANTHER" id="PTHR22950">
    <property type="entry name" value="AMINO ACID TRANSPORTER"/>
    <property type="match status" value="1"/>
</dbReference>
<evidence type="ECO:0000256" key="4">
    <source>
        <dbReference type="ARBA" id="ARBA00022989"/>
    </source>
</evidence>
<dbReference type="EMBL" id="JAESVG020000004">
    <property type="protein sequence ID" value="KAG8628041.1"/>
    <property type="molecule type" value="Genomic_DNA"/>
</dbReference>
<keyword evidence="10" id="KW-1185">Reference proteome</keyword>
<feature type="transmembrane region" description="Helical" evidence="7">
    <location>
        <begin position="256"/>
        <end position="278"/>
    </location>
</feature>
<evidence type="ECO:0000256" key="5">
    <source>
        <dbReference type="ARBA" id="ARBA00023136"/>
    </source>
</evidence>
<dbReference type="GO" id="GO:0016020">
    <property type="term" value="C:membrane"/>
    <property type="evidence" value="ECO:0007669"/>
    <property type="project" value="UniProtKB-SubCell"/>
</dbReference>
<feature type="region of interest" description="Disordered" evidence="6">
    <location>
        <begin position="69"/>
        <end position="89"/>
    </location>
</feature>
<comment type="subcellular location">
    <subcellularLocation>
        <location evidence="1">Membrane</location>
        <topology evidence="1">Multi-pass membrane protein</topology>
    </subcellularLocation>
</comment>
<dbReference type="InterPro" id="IPR013057">
    <property type="entry name" value="AA_transpt_TM"/>
</dbReference>
<evidence type="ECO:0000256" key="2">
    <source>
        <dbReference type="ARBA" id="ARBA00008066"/>
    </source>
</evidence>
<dbReference type="Proteomes" id="UP000809789">
    <property type="component" value="Unassembled WGS sequence"/>
</dbReference>
<feature type="transmembrane region" description="Helical" evidence="7">
    <location>
        <begin position="367"/>
        <end position="387"/>
    </location>
</feature>
<feature type="compositionally biased region" description="Basic and acidic residues" evidence="6">
    <location>
        <begin position="533"/>
        <end position="543"/>
    </location>
</feature>
<sequence length="643" mass="69574">MAAPPITPSLGEYIAPQTRKLHDTAVGFEEYHFYAQQARREEAHNSGSAANDSKGFLATIFPARFSKSSSSSNAAHDPAAHEKTPVPNVNLSSHDARVHISDSEWTNASRALRLATWPSMFYLITTDILGPYGLPYAVGTTGWGPAVALYTVFGALAGYSGYLIWKMFLGLDSYHYPIKTYGDLAFRIYGPWARHGVNILQSVQLLCNVGVIVIQNGQSLSQVARFRLCYAICCLVFALAGFFLGQIRTLKRFGWLANIAIWLNLLVIFLTMGVTAHYPPNYDAAQSTSAGAAISGPGGELVAQLPDGSYPPIATSAKLPVGGNFGAAVTGLMQAVYSYGGAMLFTEFMSEMKRPYDFLKAMWGAQAFIYFFYMLYGLYMYGFYGQYVVNPSYQGMSPYNWQVVCNSIAMVSALIAAALYGNIGIKVLYNNVFVELFRAPPLESKGGKLLWIAIVPIYWTVAFIIAAAIPNFSGLTSVVAAACILQFTYTFPPILYLGYSVQRDALRLLGLAPKTNHSSPNRPNSAVTTSPTHHSDSGSDNDRALSSSEKPGLPAYSQTATAAESERFHPGSHGAGERKSAIMKALYGNGAKKSAINLWLVLYALGALCTAALGMWAGITALITAFKEPQVTAFTCKSPLDSS</sequence>
<proteinExistence type="inferred from homology"/>
<evidence type="ECO:0000256" key="6">
    <source>
        <dbReference type="SAM" id="MobiDB-lite"/>
    </source>
</evidence>
<keyword evidence="5 7" id="KW-0472">Membrane</keyword>
<protein>
    <recommendedName>
        <fullName evidence="8">Amino acid transporter transmembrane domain-containing protein</fullName>
    </recommendedName>
</protein>
<evidence type="ECO:0000256" key="3">
    <source>
        <dbReference type="ARBA" id="ARBA00022692"/>
    </source>
</evidence>
<dbReference type="PANTHER" id="PTHR22950:SF461">
    <property type="entry name" value="AMINO ACID TRANSPORTER TRANSMEMBRANE DOMAIN-CONTAINING PROTEIN"/>
    <property type="match status" value="1"/>
</dbReference>
<evidence type="ECO:0000256" key="1">
    <source>
        <dbReference type="ARBA" id="ARBA00004141"/>
    </source>
</evidence>
<feature type="transmembrane region" description="Helical" evidence="7">
    <location>
        <begin position="449"/>
        <end position="469"/>
    </location>
</feature>
<evidence type="ECO:0000259" key="8">
    <source>
        <dbReference type="Pfam" id="PF01490"/>
    </source>
</evidence>
<keyword evidence="3 7" id="KW-0812">Transmembrane</keyword>
<feature type="region of interest" description="Disordered" evidence="6">
    <location>
        <begin position="514"/>
        <end position="556"/>
    </location>
</feature>
<dbReference type="Pfam" id="PF01490">
    <property type="entry name" value="Aa_trans"/>
    <property type="match status" value="1"/>
</dbReference>
<dbReference type="GO" id="GO:0015179">
    <property type="term" value="F:L-amino acid transmembrane transporter activity"/>
    <property type="evidence" value="ECO:0007669"/>
    <property type="project" value="TreeGrafter"/>
</dbReference>
<evidence type="ECO:0000313" key="9">
    <source>
        <dbReference type="EMBL" id="KAG8628041.1"/>
    </source>
</evidence>
<gene>
    <name evidence="9" type="ORF">KVT40_003914</name>
</gene>
<name>A0A8K0L5H0_9PEZI</name>